<dbReference type="SUPFAM" id="SSF55874">
    <property type="entry name" value="ATPase domain of HSP90 chaperone/DNA topoisomerase II/histidine kinase"/>
    <property type="match status" value="1"/>
</dbReference>
<dbReference type="InterPro" id="IPR005467">
    <property type="entry name" value="His_kinase_dom"/>
</dbReference>
<evidence type="ECO:0000313" key="9">
    <source>
        <dbReference type="Proteomes" id="UP000296706"/>
    </source>
</evidence>
<dbReference type="EMBL" id="CP031310">
    <property type="protein sequence ID" value="QCC52828.1"/>
    <property type="molecule type" value="Genomic_DNA"/>
</dbReference>
<evidence type="ECO:0000256" key="4">
    <source>
        <dbReference type="ARBA" id="ARBA00022679"/>
    </source>
</evidence>
<keyword evidence="9" id="KW-1185">Reference proteome</keyword>
<reference evidence="8 9" key="1">
    <citation type="journal article" date="2019" name="Nat. Commun.">
        <title>A new type of DNA phosphorothioation-based antiviral system in archaea.</title>
        <authorList>
            <person name="Xiong L."/>
            <person name="Liu S."/>
            <person name="Chen S."/>
            <person name="Xiao Y."/>
            <person name="Zhu B."/>
            <person name="Gao Y."/>
            <person name="Zhang Y."/>
            <person name="Chen B."/>
            <person name="Luo J."/>
            <person name="Deng Z."/>
            <person name="Chen X."/>
            <person name="Wang L."/>
            <person name="Chen S."/>
        </authorList>
    </citation>
    <scope>NUCLEOTIDE SEQUENCE [LARGE SCALE GENOMIC DNA]</scope>
    <source>
        <strain evidence="8 9">CBA1105</strain>
    </source>
</reference>
<dbReference type="InterPro" id="IPR003594">
    <property type="entry name" value="HATPase_dom"/>
</dbReference>
<dbReference type="InterPro" id="IPR050736">
    <property type="entry name" value="Sensor_HK_Regulatory"/>
</dbReference>
<keyword evidence="5 8" id="KW-0418">Kinase</keyword>
<dbReference type="CDD" id="cd00082">
    <property type="entry name" value="HisKA"/>
    <property type="match status" value="1"/>
</dbReference>
<dbReference type="Gene3D" id="3.30.450.40">
    <property type="match status" value="1"/>
</dbReference>
<feature type="domain" description="Histidine kinase" evidence="7">
    <location>
        <begin position="197"/>
        <end position="398"/>
    </location>
</feature>
<organism evidence="8 9">
    <name type="scientific">Halapricum salinum</name>
    <dbReference type="NCBI Taxonomy" id="1457250"/>
    <lineage>
        <taxon>Archaea</taxon>
        <taxon>Methanobacteriati</taxon>
        <taxon>Methanobacteriota</taxon>
        <taxon>Stenosarchaea group</taxon>
        <taxon>Halobacteria</taxon>
        <taxon>Halobacteriales</taxon>
        <taxon>Haloarculaceae</taxon>
        <taxon>Halapricum</taxon>
    </lineage>
</organism>
<gene>
    <name evidence="8" type="ORF">DV733_17000</name>
</gene>
<dbReference type="Proteomes" id="UP000296706">
    <property type="component" value="Chromosome"/>
</dbReference>
<dbReference type="InterPro" id="IPR036890">
    <property type="entry name" value="HATPase_C_sf"/>
</dbReference>
<dbReference type="Pfam" id="PF00512">
    <property type="entry name" value="HisKA"/>
    <property type="match status" value="1"/>
</dbReference>
<accession>A0A4D6HHP8</accession>
<dbReference type="SMART" id="SM00388">
    <property type="entry name" value="HisKA"/>
    <property type="match status" value="1"/>
</dbReference>
<dbReference type="SUPFAM" id="SSF55781">
    <property type="entry name" value="GAF domain-like"/>
    <property type="match status" value="1"/>
</dbReference>
<comment type="catalytic activity">
    <reaction evidence="1">
        <text>ATP + protein L-histidine = ADP + protein N-phospho-L-histidine.</text>
        <dbReference type="EC" id="2.7.13.3"/>
    </reaction>
</comment>
<keyword evidence="6" id="KW-0902">Two-component regulatory system</keyword>
<dbReference type="GO" id="GO:0000155">
    <property type="term" value="F:phosphorelay sensor kinase activity"/>
    <property type="evidence" value="ECO:0007669"/>
    <property type="project" value="InterPro"/>
</dbReference>
<dbReference type="InterPro" id="IPR036097">
    <property type="entry name" value="HisK_dim/P_sf"/>
</dbReference>
<dbReference type="Pfam" id="PF02518">
    <property type="entry name" value="HATPase_c"/>
    <property type="match status" value="1"/>
</dbReference>
<sequence length="405" mass="44927">MSTNVMASVLNSVDPSDPAIRHLRELWDITQDPEASLATKLEFVFDRETDQLDLPYGFLSHTDPATDTQTIEYAYGSHELLQPDETAPLSESYCRKTIEDPDGFLAIAHASEEGWGSDPAYRRFELESYVGSRVDMNGQTYGTICFAGSDPRSEPFDEGERMLLEMLSTWISRELQSRPVDARIEHETKTLENIASMVSHDLRNPLSVAQGHVELLNESIETSIEQIESAHQRMNDIIDNMLTLAHVDEPVTDPSYIPLCPCANEAWEMVLTENASLSLECDGVEIAADETRLKHLLENLFRNAIEHAPETEPQAQLQDDGGFDITVEVGVTPSGFYVSDNGPGIELSMRSKVLEPGYSSESDGTGFGLSIVERIASAHGWNLSIADSEMGGARFEFSNVDCRRT</sequence>
<protein>
    <recommendedName>
        <fullName evidence="2">histidine kinase</fullName>
        <ecNumber evidence="2">2.7.13.3</ecNumber>
    </recommendedName>
</protein>
<evidence type="ECO:0000256" key="3">
    <source>
        <dbReference type="ARBA" id="ARBA00022553"/>
    </source>
</evidence>
<dbReference type="PANTHER" id="PTHR43711:SF1">
    <property type="entry name" value="HISTIDINE KINASE 1"/>
    <property type="match status" value="1"/>
</dbReference>
<dbReference type="KEGG" id="hsn:DV733_17000"/>
<dbReference type="PROSITE" id="PS50109">
    <property type="entry name" value="HIS_KIN"/>
    <property type="match status" value="1"/>
</dbReference>
<dbReference type="SMART" id="SM00387">
    <property type="entry name" value="HATPase_c"/>
    <property type="match status" value="1"/>
</dbReference>
<dbReference type="SUPFAM" id="SSF47384">
    <property type="entry name" value="Homodimeric domain of signal transducing histidine kinase"/>
    <property type="match status" value="1"/>
</dbReference>
<keyword evidence="3" id="KW-0597">Phosphoprotein</keyword>
<keyword evidence="4" id="KW-0808">Transferase</keyword>
<dbReference type="PANTHER" id="PTHR43711">
    <property type="entry name" value="TWO-COMPONENT HISTIDINE KINASE"/>
    <property type="match status" value="1"/>
</dbReference>
<name>A0A4D6HHP8_9EURY</name>
<evidence type="ECO:0000313" key="8">
    <source>
        <dbReference type="EMBL" id="QCC52828.1"/>
    </source>
</evidence>
<dbReference type="STRING" id="1457250.GCA_000755225_02284"/>
<evidence type="ECO:0000256" key="5">
    <source>
        <dbReference type="ARBA" id="ARBA00022777"/>
    </source>
</evidence>
<dbReference type="Gene3D" id="3.30.565.10">
    <property type="entry name" value="Histidine kinase-like ATPase, C-terminal domain"/>
    <property type="match status" value="1"/>
</dbReference>
<dbReference type="EC" id="2.7.13.3" evidence="2"/>
<evidence type="ECO:0000259" key="7">
    <source>
        <dbReference type="PROSITE" id="PS50109"/>
    </source>
</evidence>
<dbReference type="PRINTS" id="PR00344">
    <property type="entry name" value="BCTRLSENSOR"/>
</dbReference>
<dbReference type="InterPro" id="IPR003661">
    <property type="entry name" value="HisK_dim/P_dom"/>
</dbReference>
<evidence type="ECO:0000256" key="1">
    <source>
        <dbReference type="ARBA" id="ARBA00000085"/>
    </source>
</evidence>
<evidence type="ECO:0000256" key="6">
    <source>
        <dbReference type="ARBA" id="ARBA00023012"/>
    </source>
</evidence>
<evidence type="ECO:0000256" key="2">
    <source>
        <dbReference type="ARBA" id="ARBA00012438"/>
    </source>
</evidence>
<proteinExistence type="predicted"/>
<dbReference type="AlphaFoldDB" id="A0A4D6HHP8"/>
<dbReference type="InterPro" id="IPR004358">
    <property type="entry name" value="Sig_transdc_His_kin-like_C"/>
</dbReference>
<dbReference type="Gene3D" id="1.10.287.130">
    <property type="match status" value="1"/>
</dbReference>
<dbReference type="InterPro" id="IPR029016">
    <property type="entry name" value="GAF-like_dom_sf"/>
</dbReference>